<dbReference type="EMBL" id="JABSTV010001253">
    <property type="protein sequence ID" value="KAH7943094.1"/>
    <property type="molecule type" value="Genomic_DNA"/>
</dbReference>
<dbReference type="Proteomes" id="UP000821837">
    <property type="component" value="Unassembled WGS sequence"/>
</dbReference>
<evidence type="ECO:0000313" key="1">
    <source>
        <dbReference type="EMBL" id="KAH7943094.1"/>
    </source>
</evidence>
<reference evidence="1" key="2">
    <citation type="submission" date="2021-09" db="EMBL/GenBank/DDBJ databases">
        <authorList>
            <person name="Jia N."/>
            <person name="Wang J."/>
            <person name="Shi W."/>
            <person name="Du L."/>
            <person name="Sun Y."/>
            <person name="Zhan W."/>
            <person name="Jiang J."/>
            <person name="Wang Q."/>
            <person name="Zhang B."/>
            <person name="Ji P."/>
            <person name="Sakyi L.B."/>
            <person name="Cui X."/>
            <person name="Yuan T."/>
            <person name="Jiang B."/>
            <person name="Yang W."/>
            <person name="Lam T.T.-Y."/>
            <person name="Chang Q."/>
            <person name="Ding S."/>
            <person name="Wang X."/>
            <person name="Zhu J."/>
            <person name="Ruan X."/>
            <person name="Zhao L."/>
            <person name="Wei J."/>
            <person name="Que T."/>
            <person name="Du C."/>
            <person name="Cheng J."/>
            <person name="Dai P."/>
            <person name="Han X."/>
            <person name="Huang E."/>
            <person name="Gao Y."/>
            <person name="Liu J."/>
            <person name="Shao H."/>
            <person name="Ye R."/>
            <person name="Li L."/>
            <person name="Wei W."/>
            <person name="Wang X."/>
            <person name="Wang C."/>
            <person name="Huo Q."/>
            <person name="Li W."/>
            <person name="Guo W."/>
            <person name="Chen H."/>
            <person name="Chen S."/>
            <person name="Zhou L."/>
            <person name="Zhou L."/>
            <person name="Ni X."/>
            <person name="Tian J."/>
            <person name="Zhou Y."/>
            <person name="Sheng Y."/>
            <person name="Liu T."/>
            <person name="Pan Y."/>
            <person name="Xia L."/>
            <person name="Li J."/>
            <person name="Zhao F."/>
            <person name="Cao W."/>
        </authorList>
    </citation>
    <scope>NUCLEOTIDE SEQUENCE</scope>
    <source>
        <strain evidence="1">Rsan-2018</strain>
        <tissue evidence="1">Larvae</tissue>
    </source>
</reference>
<sequence>MATAPSFGDWLTWLAESTALTDVTVVAMIRPCLECAAMCDKVISALAQNSSIVQLRLVECTLETAHLDALCQNAREHPSLGQFVLTPFCRVLSAVCPPSCDWPSEGFREAALQLQNVVRQNASRMCAAGNFVLGEVTRDGASAIEQLHDNPLLPERVRDDAGLTDAEAQEKVKLAVSRVRYCDVHDFLWLTGVVRERRATCLDPEAQGLHILDLPLECWSCIREYVKIADVAWG</sequence>
<organism evidence="1 2">
    <name type="scientific">Rhipicephalus sanguineus</name>
    <name type="common">Brown dog tick</name>
    <name type="synonym">Ixodes sanguineus</name>
    <dbReference type="NCBI Taxonomy" id="34632"/>
    <lineage>
        <taxon>Eukaryota</taxon>
        <taxon>Metazoa</taxon>
        <taxon>Ecdysozoa</taxon>
        <taxon>Arthropoda</taxon>
        <taxon>Chelicerata</taxon>
        <taxon>Arachnida</taxon>
        <taxon>Acari</taxon>
        <taxon>Parasitiformes</taxon>
        <taxon>Ixodida</taxon>
        <taxon>Ixodoidea</taxon>
        <taxon>Ixodidae</taxon>
        <taxon>Rhipicephalinae</taxon>
        <taxon>Rhipicephalus</taxon>
        <taxon>Rhipicephalus</taxon>
    </lineage>
</organism>
<name>A0A9D4PHV3_RHISA</name>
<reference evidence="1" key="1">
    <citation type="journal article" date="2020" name="Cell">
        <title>Large-Scale Comparative Analyses of Tick Genomes Elucidate Their Genetic Diversity and Vector Capacities.</title>
        <authorList>
            <consortium name="Tick Genome and Microbiome Consortium (TIGMIC)"/>
            <person name="Jia N."/>
            <person name="Wang J."/>
            <person name="Shi W."/>
            <person name="Du L."/>
            <person name="Sun Y."/>
            <person name="Zhan W."/>
            <person name="Jiang J.F."/>
            <person name="Wang Q."/>
            <person name="Zhang B."/>
            <person name="Ji P."/>
            <person name="Bell-Sakyi L."/>
            <person name="Cui X.M."/>
            <person name="Yuan T.T."/>
            <person name="Jiang B.G."/>
            <person name="Yang W.F."/>
            <person name="Lam T.T."/>
            <person name="Chang Q.C."/>
            <person name="Ding S.J."/>
            <person name="Wang X.J."/>
            <person name="Zhu J.G."/>
            <person name="Ruan X.D."/>
            <person name="Zhao L."/>
            <person name="Wei J.T."/>
            <person name="Ye R.Z."/>
            <person name="Que T.C."/>
            <person name="Du C.H."/>
            <person name="Zhou Y.H."/>
            <person name="Cheng J.X."/>
            <person name="Dai P.F."/>
            <person name="Guo W.B."/>
            <person name="Han X.H."/>
            <person name="Huang E.J."/>
            <person name="Li L.F."/>
            <person name="Wei W."/>
            <person name="Gao Y.C."/>
            <person name="Liu J.Z."/>
            <person name="Shao H.Z."/>
            <person name="Wang X."/>
            <person name="Wang C.C."/>
            <person name="Yang T.C."/>
            <person name="Huo Q.B."/>
            <person name="Li W."/>
            <person name="Chen H.Y."/>
            <person name="Chen S.E."/>
            <person name="Zhou L.G."/>
            <person name="Ni X.B."/>
            <person name="Tian J.H."/>
            <person name="Sheng Y."/>
            <person name="Liu T."/>
            <person name="Pan Y.S."/>
            <person name="Xia L.Y."/>
            <person name="Li J."/>
            <person name="Zhao F."/>
            <person name="Cao W.C."/>
        </authorList>
    </citation>
    <scope>NUCLEOTIDE SEQUENCE</scope>
    <source>
        <strain evidence="1">Rsan-2018</strain>
    </source>
</reference>
<accession>A0A9D4PHV3</accession>
<gene>
    <name evidence="1" type="ORF">HPB52_004920</name>
</gene>
<dbReference type="AlphaFoldDB" id="A0A9D4PHV3"/>
<proteinExistence type="predicted"/>
<keyword evidence="2" id="KW-1185">Reference proteome</keyword>
<protein>
    <submittedName>
        <fullName evidence="1">Uncharacterized protein</fullName>
    </submittedName>
</protein>
<comment type="caution">
    <text evidence="1">The sequence shown here is derived from an EMBL/GenBank/DDBJ whole genome shotgun (WGS) entry which is preliminary data.</text>
</comment>
<evidence type="ECO:0000313" key="2">
    <source>
        <dbReference type="Proteomes" id="UP000821837"/>
    </source>
</evidence>
<dbReference type="VEuPathDB" id="VectorBase:RSAN_026916"/>